<accession>A0A168IFP8</accession>
<dbReference type="InterPro" id="IPR005821">
    <property type="entry name" value="Ion_trans_dom"/>
</dbReference>
<evidence type="ECO:0000256" key="4">
    <source>
        <dbReference type="ARBA" id="ARBA00022989"/>
    </source>
</evidence>
<feature type="domain" description="Ion transport" evidence="9">
    <location>
        <begin position="1113"/>
        <end position="1341"/>
    </location>
</feature>
<feature type="transmembrane region" description="Helical" evidence="8">
    <location>
        <begin position="1181"/>
        <end position="1202"/>
    </location>
</feature>
<comment type="caution">
    <text evidence="10">The sequence shown here is derived from an EMBL/GenBank/DDBJ whole genome shotgun (WGS) entry which is preliminary data.</text>
</comment>
<dbReference type="EMBL" id="AMYB01000007">
    <property type="protein sequence ID" value="OAC99910.1"/>
    <property type="molecule type" value="Genomic_DNA"/>
</dbReference>
<proteinExistence type="predicted"/>
<feature type="coiled-coil region" evidence="6">
    <location>
        <begin position="1386"/>
        <end position="1483"/>
    </location>
</feature>
<name>A0A168IFP8_MUCCL</name>
<sequence length="1483" mass="170915">MMRPDLAPADSSLAITLNAATPSKDAPPWYLFEKASLIDVSANKQWIAYITKDPTDNNKYLKIRRFKISDTVNSSDSSGTARVDSYSTQLSGTSSEDPEKLNLSDHIEEDDNNLYYFLSISPTGKRVALSFVKINRDGEIETQQKIHNPDTIIFKVGAADNRIRKAKSIKFQGRAVFLKNGNLALINKQVLEIYDCQRHYRKIHWFNLYPLTATRGTTTHEAIVGLESLVKTSYVHFDSRKIRAAADLKDIIRISKHIRHNVLTTTYHDYVSRVWSITEDGVRLTSFHSLSMEEIMAFSLDYKYLATFVEKDRSVNVYNVKSGLVVSRLKQDDAAQANTPVVEDDSNHDFQIYVCFCHKSQYLAMVSISKLKETNSDTGNNALISFQVWNIMPEKSVYYATEEIRVDWDMQNKCIQPFVDEEIRNHVPTFRAVYSTIYKSGMVEIKVKELDIFNSQVYSNREQTSNTISRSSSSASISGNVLWQDVPSVPSSSRHISIHEERSYIPDLDNDLDDYNGLTCFQREIDGRSYLLRFGKKTVQLWQVSALNTGGNITAEDKLIYIRAFKTPFFGFNDAYKDKWSRKEADALADCVNCFQDKEEGRIVISIMRDTGILDEASPYVMATATAYSNTPEDFEDDVDVHHTVEFAGVASEQEVVYENDCHHTEEIYLPIKYMNNPNDTSFVYEFHYVESACQALHYLWECTRARKEENQEDIPNGNIDIIFEQTKNMVKRSIRSMRGRESKYFTTISGSNTLAMLASFELGREIIFDIIETEELPITLFSYVRLSNSSQAVQGKNMDTSENALTILIEEFDYDLYELLFNRVILYSKKLGTGCFSAVTDALIFLQERGNRDLLLSSTQKLSYLQIDKRILTILTSEVGEEMHMSTLHKDLVPDLRDLESHSTREQVTKYSNHWLLQGWLEHIYFWWSFYISHYCKQELKKKWTGVMTDNFLINFFKKDTTKINGSLIKLCVVPLPHFNSYNNFPEDRDNRRQLIRCNATEYTHFPESRGFLSYLGLKKDDHEDETTVIPYKPESAFIRLATNQHENDIFHQGDTVLEVLLQYKWEKFARKRFLMVYLIYLAYYISYSVGVSFPREVFGYELGTPITNNSGHLACIILMFISGGVLFLQEVHQLLKSHSKSAYLASLYNIIDIAAFIFPAVTFWQILTNADHLDEVSSVSTLILWLHGILRLRVISLFGITLETIIQLVQSVYKVLIIMLLVIIAFTNSFMVLLSRRDDSFFQEQFEGTLNLTDSGLAAENSMSYSDISANNNFNNPFKSFSILWFCIFGVWDPMSDGDAGDDYMVMVLAILFSFLTALIFFNLVIALMSSKVEEVRTRGKKVWISHFAAIVAEIEQLWCTKYENRCRKNNPTFIYYIAKTSDIKKKEETLKDDTEELIKQLRQDQAERDRKSRPNYIKSVDNLKDLIKEDTDRLFEQLEKSERNVVFGHSNLLQDVKEISAQLQKDVDELRKKLSALGNR</sequence>
<dbReference type="STRING" id="747725.A0A168IFP8"/>
<feature type="transmembrane region" description="Helical" evidence="8">
    <location>
        <begin position="1306"/>
        <end position="1331"/>
    </location>
</feature>
<dbReference type="Gene3D" id="1.10.287.70">
    <property type="match status" value="1"/>
</dbReference>
<dbReference type="GO" id="GO:0005886">
    <property type="term" value="C:plasma membrane"/>
    <property type="evidence" value="ECO:0007669"/>
    <property type="project" value="TreeGrafter"/>
</dbReference>
<dbReference type="InterPro" id="IPR024862">
    <property type="entry name" value="TRPV"/>
</dbReference>
<comment type="subcellular location">
    <subcellularLocation>
        <location evidence="1">Membrane</location>
        <topology evidence="1">Multi-pass membrane protein</topology>
    </subcellularLocation>
</comment>
<evidence type="ECO:0000256" key="2">
    <source>
        <dbReference type="ARBA" id="ARBA00022692"/>
    </source>
</evidence>
<feature type="transmembrane region" description="Helical" evidence="8">
    <location>
        <begin position="1214"/>
        <end position="1236"/>
    </location>
</feature>
<dbReference type="OrthoDB" id="2377581at2759"/>
<evidence type="ECO:0000256" key="3">
    <source>
        <dbReference type="ARBA" id="ARBA00022737"/>
    </source>
</evidence>
<dbReference type="Pfam" id="PF00520">
    <property type="entry name" value="Ion_trans"/>
    <property type="match status" value="1"/>
</dbReference>
<dbReference type="GO" id="GO:0005216">
    <property type="term" value="F:monoatomic ion channel activity"/>
    <property type="evidence" value="ECO:0007669"/>
    <property type="project" value="InterPro"/>
</dbReference>
<protein>
    <recommendedName>
        <fullName evidence="9">Ion transport domain-containing protein</fullName>
    </recommendedName>
</protein>
<feature type="transmembrane region" description="Helical" evidence="8">
    <location>
        <begin position="1143"/>
        <end position="1169"/>
    </location>
</feature>
<dbReference type="PANTHER" id="PTHR10582">
    <property type="entry name" value="TRANSIENT RECEPTOR POTENTIAL ION CHANNEL PROTEIN"/>
    <property type="match status" value="1"/>
</dbReference>
<feature type="transmembrane region" description="Helical" evidence="8">
    <location>
        <begin position="1075"/>
        <end position="1092"/>
    </location>
</feature>
<feature type="region of interest" description="Disordered" evidence="7">
    <location>
        <begin position="71"/>
        <end position="101"/>
    </location>
</feature>
<organism evidence="10 11">
    <name type="scientific">Mucor lusitanicus CBS 277.49</name>
    <dbReference type="NCBI Taxonomy" id="747725"/>
    <lineage>
        <taxon>Eukaryota</taxon>
        <taxon>Fungi</taxon>
        <taxon>Fungi incertae sedis</taxon>
        <taxon>Mucoromycota</taxon>
        <taxon>Mucoromycotina</taxon>
        <taxon>Mucoromycetes</taxon>
        <taxon>Mucorales</taxon>
        <taxon>Mucorineae</taxon>
        <taxon>Mucoraceae</taxon>
        <taxon>Mucor</taxon>
    </lineage>
</organism>
<evidence type="ECO:0000313" key="11">
    <source>
        <dbReference type="Proteomes" id="UP000077051"/>
    </source>
</evidence>
<evidence type="ECO:0000256" key="7">
    <source>
        <dbReference type="SAM" id="MobiDB-lite"/>
    </source>
</evidence>
<dbReference type="VEuPathDB" id="FungiDB:MUCCIDRAFT_113354"/>
<evidence type="ECO:0000259" key="9">
    <source>
        <dbReference type="Pfam" id="PF00520"/>
    </source>
</evidence>
<keyword evidence="5 8" id="KW-0472">Membrane</keyword>
<feature type="compositionally biased region" description="Polar residues" evidence="7">
    <location>
        <begin position="71"/>
        <end position="95"/>
    </location>
</feature>
<keyword evidence="11" id="KW-1185">Reference proteome</keyword>
<keyword evidence="6" id="KW-0175">Coiled coil</keyword>
<evidence type="ECO:0000256" key="1">
    <source>
        <dbReference type="ARBA" id="ARBA00004141"/>
    </source>
</evidence>
<dbReference type="GO" id="GO:0098703">
    <property type="term" value="P:calcium ion import across plasma membrane"/>
    <property type="evidence" value="ECO:0007669"/>
    <property type="project" value="TreeGrafter"/>
</dbReference>
<feature type="transmembrane region" description="Helical" evidence="8">
    <location>
        <begin position="1112"/>
        <end position="1131"/>
    </location>
</feature>
<feature type="transmembrane region" description="Helical" evidence="8">
    <location>
        <begin position="916"/>
        <end position="934"/>
    </location>
</feature>
<dbReference type="PANTHER" id="PTHR10582:SF2">
    <property type="entry name" value="INACTIVE"/>
    <property type="match status" value="1"/>
</dbReference>
<keyword evidence="2 8" id="KW-0812">Transmembrane</keyword>
<evidence type="ECO:0000313" key="10">
    <source>
        <dbReference type="EMBL" id="OAC99910.1"/>
    </source>
</evidence>
<evidence type="ECO:0000256" key="6">
    <source>
        <dbReference type="SAM" id="Coils"/>
    </source>
</evidence>
<dbReference type="Proteomes" id="UP000077051">
    <property type="component" value="Unassembled WGS sequence"/>
</dbReference>
<gene>
    <name evidence="10" type="ORF">MUCCIDRAFT_113354</name>
</gene>
<keyword evidence="4 8" id="KW-1133">Transmembrane helix</keyword>
<evidence type="ECO:0000256" key="5">
    <source>
        <dbReference type="ARBA" id="ARBA00023136"/>
    </source>
</evidence>
<evidence type="ECO:0000256" key="8">
    <source>
        <dbReference type="SAM" id="Phobius"/>
    </source>
</evidence>
<keyword evidence="3" id="KW-0677">Repeat</keyword>
<reference evidence="10 11" key="1">
    <citation type="submission" date="2015-06" db="EMBL/GenBank/DDBJ databases">
        <title>Expansion of signal transduction pathways in fungi by whole-genome duplication.</title>
        <authorList>
            <consortium name="DOE Joint Genome Institute"/>
            <person name="Corrochano L.M."/>
            <person name="Kuo A."/>
            <person name="Marcet-Houben M."/>
            <person name="Polaino S."/>
            <person name="Salamov A."/>
            <person name="Villalobos J.M."/>
            <person name="Alvarez M.I."/>
            <person name="Avalos J."/>
            <person name="Benito E.P."/>
            <person name="Benoit I."/>
            <person name="Burger G."/>
            <person name="Camino L.P."/>
            <person name="Canovas D."/>
            <person name="Cerda-Olmedo E."/>
            <person name="Cheng J.-F."/>
            <person name="Dominguez A."/>
            <person name="Elias M."/>
            <person name="Eslava A.P."/>
            <person name="Glaser F."/>
            <person name="Grimwood J."/>
            <person name="Gutierrez G."/>
            <person name="Heitman J."/>
            <person name="Henrissat B."/>
            <person name="Iturriaga E.A."/>
            <person name="Lang B.F."/>
            <person name="Lavin J.L."/>
            <person name="Lee S."/>
            <person name="Li W."/>
            <person name="Lindquist E."/>
            <person name="Lopez-Garcia S."/>
            <person name="Luque E.M."/>
            <person name="Marcos A.T."/>
            <person name="Martin J."/>
            <person name="Mccluskey K."/>
            <person name="Medina H.R."/>
            <person name="Miralles-Duran A."/>
            <person name="Miyazaki A."/>
            <person name="Munoz-Torres E."/>
            <person name="Oguiza J.A."/>
            <person name="Ohm R."/>
            <person name="Olmedo M."/>
            <person name="Orejas M."/>
            <person name="Ortiz-Castellanos L."/>
            <person name="Pisabarro A.G."/>
            <person name="Rodriguez-Romero J."/>
            <person name="Ruiz-Herrera J."/>
            <person name="Ruiz-Vazquez R."/>
            <person name="Sanz C."/>
            <person name="Schackwitz W."/>
            <person name="Schmutz J."/>
            <person name="Shahriari M."/>
            <person name="Shelest E."/>
            <person name="Silva-Franco F."/>
            <person name="Soanes D."/>
            <person name="Syed K."/>
            <person name="Tagua V.G."/>
            <person name="Talbot N.J."/>
            <person name="Thon M."/>
            <person name="De Vries R.P."/>
            <person name="Wiebenga A."/>
            <person name="Yadav J.S."/>
            <person name="Braun E.L."/>
            <person name="Baker S."/>
            <person name="Garre V."/>
            <person name="Horwitz B."/>
            <person name="Torres-Martinez S."/>
            <person name="Idnurm A."/>
            <person name="Herrera-Estrella A."/>
            <person name="Gabaldon T."/>
            <person name="Grigoriev I.V."/>
        </authorList>
    </citation>
    <scope>NUCLEOTIDE SEQUENCE [LARGE SCALE GENOMIC DNA]</scope>
    <source>
        <strain evidence="10 11">CBS 277.49</strain>
    </source>
</reference>
<dbReference type="SUPFAM" id="SSF50960">
    <property type="entry name" value="TolB, C-terminal domain"/>
    <property type="match status" value="1"/>
</dbReference>